<dbReference type="SMART" id="SM00260">
    <property type="entry name" value="CheW"/>
    <property type="match status" value="1"/>
</dbReference>
<sequence>MSVPITSRQFVEIRVGTERLALHIQDIHEIIRVQPLTEVPNSKPYLIGVINLRGKVAPIVSLRKRFGLPEAADTKATRIVVVNYQESMVGLIVDQVYQVTSFEEIQPPPERTGGTDHGFIEGIGKSGDELVSILKLDRILQ</sequence>
<evidence type="ECO:0000313" key="3">
    <source>
        <dbReference type="Proteomes" id="UP000247476"/>
    </source>
</evidence>
<dbReference type="SUPFAM" id="SSF50341">
    <property type="entry name" value="CheW-like"/>
    <property type="match status" value="1"/>
</dbReference>
<evidence type="ECO:0000313" key="2">
    <source>
        <dbReference type="EMBL" id="PYI50727.1"/>
    </source>
</evidence>
<evidence type="ECO:0000259" key="1">
    <source>
        <dbReference type="PROSITE" id="PS50851"/>
    </source>
</evidence>
<comment type="caution">
    <text evidence="2">The sequence shown here is derived from an EMBL/GenBank/DDBJ whole genome shotgun (WGS) entry which is preliminary data.</text>
</comment>
<name>A0A2V5KJS8_9BACL</name>
<dbReference type="GO" id="GO:0007165">
    <property type="term" value="P:signal transduction"/>
    <property type="evidence" value="ECO:0007669"/>
    <property type="project" value="InterPro"/>
</dbReference>
<dbReference type="Gene3D" id="2.30.30.40">
    <property type="entry name" value="SH3 Domains"/>
    <property type="match status" value="1"/>
</dbReference>
<dbReference type="RefSeq" id="WP_110843471.1">
    <property type="nucleotide sequence ID" value="NZ_QJVJ01000017.1"/>
</dbReference>
<dbReference type="PANTHER" id="PTHR22617">
    <property type="entry name" value="CHEMOTAXIS SENSOR HISTIDINE KINASE-RELATED"/>
    <property type="match status" value="1"/>
</dbReference>
<dbReference type="InterPro" id="IPR039315">
    <property type="entry name" value="CheW"/>
</dbReference>
<protein>
    <submittedName>
        <fullName evidence="2">Chemotaxis protein CheW</fullName>
    </submittedName>
</protein>
<proteinExistence type="predicted"/>
<dbReference type="Proteomes" id="UP000247476">
    <property type="component" value="Unassembled WGS sequence"/>
</dbReference>
<dbReference type="InterPro" id="IPR002545">
    <property type="entry name" value="CheW-lke_dom"/>
</dbReference>
<accession>A0A2V5KJS8</accession>
<dbReference type="PROSITE" id="PS50851">
    <property type="entry name" value="CHEW"/>
    <property type="match status" value="1"/>
</dbReference>
<dbReference type="GO" id="GO:0006935">
    <property type="term" value="P:chemotaxis"/>
    <property type="evidence" value="ECO:0007669"/>
    <property type="project" value="InterPro"/>
</dbReference>
<dbReference type="OrthoDB" id="9794382at2"/>
<reference evidence="2 3" key="1">
    <citation type="submission" date="2018-05" db="EMBL/GenBank/DDBJ databases">
        <title>Paenibacillus flagellatus sp. nov., isolated from selenium mineral soil.</title>
        <authorList>
            <person name="Dai X."/>
        </authorList>
    </citation>
    <scope>NUCLEOTIDE SEQUENCE [LARGE SCALE GENOMIC DNA]</scope>
    <source>
        <strain evidence="2 3">DXL2</strain>
    </source>
</reference>
<organism evidence="2 3">
    <name type="scientific">Paenibacillus flagellatus</name>
    <dbReference type="NCBI Taxonomy" id="2211139"/>
    <lineage>
        <taxon>Bacteria</taxon>
        <taxon>Bacillati</taxon>
        <taxon>Bacillota</taxon>
        <taxon>Bacilli</taxon>
        <taxon>Bacillales</taxon>
        <taxon>Paenibacillaceae</taxon>
        <taxon>Paenibacillus</taxon>
    </lineage>
</organism>
<gene>
    <name evidence="2" type="ORF">DLM86_28605</name>
</gene>
<feature type="domain" description="CheW-like" evidence="1">
    <location>
        <begin position="7"/>
        <end position="141"/>
    </location>
</feature>
<dbReference type="Pfam" id="PF01584">
    <property type="entry name" value="CheW"/>
    <property type="match status" value="1"/>
</dbReference>
<dbReference type="Gene3D" id="2.40.50.180">
    <property type="entry name" value="CheA-289, Domain 4"/>
    <property type="match status" value="1"/>
</dbReference>
<dbReference type="AlphaFoldDB" id="A0A2V5KJS8"/>
<dbReference type="InterPro" id="IPR036061">
    <property type="entry name" value="CheW-like_dom_sf"/>
</dbReference>
<keyword evidence="3" id="KW-1185">Reference proteome</keyword>
<dbReference type="PANTHER" id="PTHR22617:SF23">
    <property type="entry name" value="CHEMOTAXIS PROTEIN CHEW"/>
    <property type="match status" value="1"/>
</dbReference>
<dbReference type="GO" id="GO:0005829">
    <property type="term" value="C:cytosol"/>
    <property type="evidence" value="ECO:0007669"/>
    <property type="project" value="TreeGrafter"/>
</dbReference>
<dbReference type="EMBL" id="QJVJ01000017">
    <property type="protein sequence ID" value="PYI50727.1"/>
    <property type="molecule type" value="Genomic_DNA"/>
</dbReference>